<dbReference type="Gene3D" id="3.40.190.10">
    <property type="entry name" value="Periplasmic binding protein-like II"/>
    <property type="match status" value="2"/>
</dbReference>
<keyword evidence="6" id="KW-0029">Amino-acid transport</keyword>
<keyword evidence="12" id="KW-1185">Reference proteome</keyword>
<evidence type="ECO:0000256" key="6">
    <source>
        <dbReference type="ARBA" id="ARBA00022970"/>
    </source>
</evidence>
<feature type="transmembrane region" description="Helical" evidence="9">
    <location>
        <begin position="55"/>
        <end position="76"/>
    </location>
</feature>
<dbReference type="InterPro" id="IPR001638">
    <property type="entry name" value="Solute-binding_3/MltF_N"/>
</dbReference>
<keyword evidence="4" id="KW-1003">Cell membrane</keyword>
<dbReference type="Pfam" id="PF00528">
    <property type="entry name" value="BPD_transp_1"/>
    <property type="match status" value="1"/>
</dbReference>
<evidence type="ECO:0000256" key="2">
    <source>
        <dbReference type="ARBA" id="ARBA00010072"/>
    </source>
</evidence>
<feature type="transmembrane region" description="Helical" evidence="9">
    <location>
        <begin position="196"/>
        <end position="216"/>
    </location>
</feature>
<organism evidence="11 12">
    <name type="scientific">Streptococcus vicugnae</name>
    <dbReference type="NCBI Taxonomy" id="2740579"/>
    <lineage>
        <taxon>Bacteria</taxon>
        <taxon>Bacillati</taxon>
        <taxon>Bacillota</taxon>
        <taxon>Bacilli</taxon>
        <taxon>Lactobacillales</taxon>
        <taxon>Streptococcaceae</taxon>
        <taxon>Streptococcus</taxon>
    </lineage>
</organism>
<feature type="domain" description="ABC transmembrane type-1" evidence="10">
    <location>
        <begin position="17"/>
        <end position="215"/>
    </location>
</feature>
<dbReference type="InterPro" id="IPR010065">
    <property type="entry name" value="AA_ABC_transptr_permease_3TM"/>
</dbReference>
<dbReference type="InterPro" id="IPR043429">
    <property type="entry name" value="ArtM/GltK/GlnP/TcyL/YhdX-like"/>
</dbReference>
<evidence type="ECO:0000256" key="5">
    <source>
        <dbReference type="ARBA" id="ARBA00022692"/>
    </source>
</evidence>
<dbReference type="PANTHER" id="PTHR30614">
    <property type="entry name" value="MEMBRANE COMPONENT OF AMINO ACID ABC TRANSPORTER"/>
    <property type="match status" value="1"/>
</dbReference>
<evidence type="ECO:0000256" key="4">
    <source>
        <dbReference type="ARBA" id="ARBA00022475"/>
    </source>
</evidence>
<feature type="transmembrane region" description="Helical" evidence="9">
    <location>
        <begin position="12"/>
        <end position="34"/>
    </location>
</feature>
<dbReference type="AlphaFoldDB" id="A0A4R5G715"/>
<reference evidence="11 12" key="1">
    <citation type="submission" date="2019-03" db="EMBL/GenBank/DDBJ databases">
        <authorList>
            <person name="Fan P."/>
        </authorList>
    </citation>
    <scope>NUCLEOTIDE SEQUENCE [LARGE SCALE GENOMIC DNA]</scope>
    <source>
        <strain evidence="11 12">KCJ4950</strain>
    </source>
</reference>
<dbReference type="Proteomes" id="UP000295231">
    <property type="component" value="Unassembled WGS sequence"/>
</dbReference>
<dbReference type="CDD" id="cd06261">
    <property type="entry name" value="TM_PBP2"/>
    <property type="match status" value="1"/>
</dbReference>
<proteinExistence type="inferred from homology"/>
<evidence type="ECO:0000256" key="9">
    <source>
        <dbReference type="RuleBase" id="RU363032"/>
    </source>
</evidence>
<dbReference type="GO" id="GO:0043190">
    <property type="term" value="C:ATP-binding cassette (ABC) transporter complex"/>
    <property type="evidence" value="ECO:0007669"/>
    <property type="project" value="InterPro"/>
</dbReference>
<feature type="transmembrane region" description="Helical" evidence="9">
    <location>
        <begin position="250"/>
        <end position="266"/>
    </location>
</feature>
<comment type="similarity">
    <text evidence="2">Belongs to the binding-protein-dependent transport system permease family. HisMQ subfamily.</text>
</comment>
<dbReference type="SUPFAM" id="SSF161098">
    <property type="entry name" value="MetI-like"/>
    <property type="match status" value="1"/>
</dbReference>
<dbReference type="InterPro" id="IPR000515">
    <property type="entry name" value="MetI-like"/>
</dbReference>
<comment type="subcellular location">
    <subcellularLocation>
        <location evidence="1 9">Cell membrane</location>
        <topology evidence="1 9">Multi-pass membrane protein</topology>
    </subcellularLocation>
</comment>
<dbReference type="SMART" id="SM00062">
    <property type="entry name" value="PBPb"/>
    <property type="match status" value="1"/>
</dbReference>
<dbReference type="GO" id="GO:0006865">
    <property type="term" value="P:amino acid transport"/>
    <property type="evidence" value="ECO:0007669"/>
    <property type="project" value="UniProtKB-KW"/>
</dbReference>
<keyword evidence="7 9" id="KW-1133">Transmembrane helix</keyword>
<keyword evidence="5 9" id="KW-0812">Transmembrane</keyword>
<dbReference type="GO" id="GO:0022857">
    <property type="term" value="F:transmembrane transporter activity"/>
    <property type="evidence" value="ECO:0007669"/>
    <property type="project" value="InterPro"/>
</dbReference>
<gene>
    <name evidence="11" type="ORF">E0E04_02265</name>
</gene>
<dbReference type="InterPro" id="IPR035906">
    <property type="entry name" value="MetI-like_sf"/>
</dbReference>
<dbReference type="Pfam" id="PF00497">
    <property type="entry name" value="SBP_bac_3"/>
    <property type="match status" value="1"/>
</dbReference>
<dbReference type="EMBL" id="SJWY01000028">
    <property type="protein sequence ID" value="TDE74938.1"/>
    <property type="molecule type" value="Genomic_DNA"/>
</dbReference>
<keyword evidence="8 9" id="KW-0472">Membrane</keyword>
<accession>A0A4R5G715</accession>
<evidence type="ECO:0000256" key="7">
    <source>
        <dbReference type="ARBA" id="ARBA00022989"/>
    </source>
</evidence>
<dbReference type="NCBIfam" id="TIGR01726">
    <property type="entry name" value="HEQRo_perm_3TM"/>
    <property type="match status" value="1"/>
</dbReference>
<name>A0A4R5G715_9STRE</name>
<comment type="caution">
    <text evidence="11">The sequence shown here is derived from an EMBL/GenBank/DDBJ whole genome shotgun (WGS) entry which is preliminary data.</text>
</comment>
<evidence type="ECO:0000256" key="8">
    <source>
        <dbReference type="ARBA" id="ARBA00023136"/>
    </source>
</evidence>
<keyword evidence="3 9" id="KW-0813">Transport</keyword>
<dbReference type="PANTHER" id="PTHR30614:SF20">
    <property type="entry name" value="GLUTAMINE TRANSPORT SYSTEM PERMEASE PROTEIN GLNP"/>
    <property type="match status" value="1"/>
</dbReference>
<sequence length="518" mass="56241">MFGGFLESYGGFILDGALMTVFLSVVSMILALILGGLVTAARMSDNLLISGLTKLYIEVVRGLPMLVILSLFFYGLPELGLNIPKGTLFGVDLDRLIAALTGLTVGESVFVAEIYRSGIQAVDSGQFEGARSIGFNKFQAYRYVIIPQAFKNILPTLGNEFANNIKSSSQASVIGVADLMFTASTIQGISYKPFQAVIAVGIVYLVFTFSTTRIVAHYEKKMNRSTEEELSFDEKVGQFLQNVKSSWKKLTVTTAVIAAIIGLFALNHSRATQAASGIDKIQESGQLVVATNIGYAPYEFYDLSSSHKKAVGVDLAFAKQLADKLQVKLVVKNMNFDSILGTITSGNADIAIAGMTKTKEREKSVDFTKNYVKQTNKVIVRKEFASQYTSIKSLAPTSIAVQKSTTQADVVKDSIKPKQIVALTSLPDAFLNLLQGKVDAVVADDTVADQYIASNSDLTYADIELPGTTETAMALTKGNQSLKAYVDDLIEQDKKDGTFDNWMKTYSNLAQKNTGENE</sequence>
<evidence type="ECO:0000256" key="3">
    <source>
        <dbReference type="ARBA" id="ARBA00022448"/>
    </source>
</evidence>
<dbReference type="RefSeq" id="WP_132869068.1">
    <property type="nucleotide sequence ID" value="NZ_SJWY01000028.1"/>
</dbReference>
<dbReference type="PROSITE" id="PS50928">
    <property type="entry name" value="ABC_TM1"/>
    <property type="match status" value="1"/>
</dbReference>
<evidence type="ECO:0000259" key="10">
    <source>
        <dbReference type="PROSITE" id="PS50928"/>
    </source>
</evidence>
<feature type="transmembrane region" description="Helical" evidence="9">
    <location>
        <begin position="96"/>
        <end position="115"/>
    </location>
</feature>
<evidence type="ECO:0000313" key="11">
    <source>
        <dbReference type="EMBL" id="TDE74938.1"/>
    </source>
</evidence>
<dbReference type="SUPFAM" id="SSF53850">
    <property type="entry name" value="Periplasmic binding protein-like II"/>
    <property type="match status" value="1"/>
</dbReference>
<dbReference type="Gene3D" id="1.10.3720.10">
    <property type="entry name" value="MetI-like"/>
    <property type="match status" value="1"/>
</dbReference>
<evidence type="ECO:0000256" key="1">
    <source>
        <dbReference type="ARBA" id="ARBA00004651"/>
    </source>
</evidence>
<evidence type="ECO:0000313" key="12">
    <source>
        <dbReference type="Proteomes" id="UP000295231"/>
    </source>
</evidence>
<protein>
    <submittedName>
        <fullName evidence="11">Transporter substrate-binding domain-containing protein</fullName>
    </submittedName>
</protein>